<dbReference type="InterPro" id="IPR022002">
    <property type="entry name" value="ChsH2_Znr"/>
</dbReference>
<name>A0A3P3R2K0_9EURY</name>
<comment type="caution">
    <text evidence="3">The sequence shown here is derived from an EMBL/GenBank/DDBJ whole genome shotgun (WGS) entry which is preliminary data.</text>
</comment>
<feature type="domain" description="ChsH2 rubredoxin-like zinc ribbon" evidence="2">
    <location>
        <begin position="10"/>
        <end position="45"/>
    </location>
</feature>
<evidence type="ECO:0000259" key="2">
    <source>
        <dbReference type="Pfam" id="PF12172"/>
    </source>
</evidence>
<dbReference type="EMBL" id="RRCH01000049">
    <property type="protein sequence ID" value="RRJ27687.1"/>
    <property type="molecule type" value="Genomic_DNA"/>
</dbReference>
<evidence type="ECO:0008006" key="5">
    <source>
        <dbReference type="Google" id="ProtNLM"/>
    </source>
</evidence>
<keyword evidence="4" id="KW-1185">Reference proteome</keyword>
<dbReference type="InterPro" id="IPR052513">
    <property type="entry name" value="Thioester_dehydratase-like"/>
</dbReference>
<dbReference type="SUPFAM" id="SSF50249">
    <property type="entry name" value="Nucleic acid-binding proteins"/>
    <property type="match status" value="1"/>
</dbReference>
<evidence type="ECO:0000313" key="3">
    <source>
        <dbReference type="EMBL" id="RRJ27687.1"/>
    </source>
</evidence>
<feature type="domain" description="ChsH2 C-terminal OB-fold" evidence="1">
    <location>
        <begin position="47"/>
        <end position="104"/>
    </location>
</feature>
<sequence>MSVGYEAWADALRSERVLGVSCSDCGATYGTPISVCHDCGSQDLELVDLPTDGTLYSVTRVAVPPTGFEGPYHVGIVQLGAARVTARIETAAEDNPEIGDPVVLSGVMEADDGHPAPVFEVETD</sequence>
<reference evidence="3 4" key="1">
    <citation type="submission" date="2018-11" db="EMBL/GenBank/DDBJ databases">
        <title>Taxonoimc description of Halomarina strain SPP-AMP-1.</title>
        <authorList>
            <person name="Pal Y."/>
            <person name="Srinivasana K."/>
            <person name="Verma A."/>
            <person name="Kumar P."/>
        </authorList>
    </citation>
    <scope>NUCLEOTIDE SEQUENCE [LARGE SCALE GENOMIC DNA]</scope>
    <source>
        <strain evidence="3 4">SPP-AMP-1</strain>
    </source>
</reference>
<dbReference type="PANTHER" id="PTHR34075">
    <property type="entry name" value="BLR3430 PROTEIN"/>
    <property type="match status" value="1"/>
</dbReference>
<proteinExistence type="predicted"/>
<dbReference type="Pfam" id="PF12172">
    <property type="entry name" value="zf-ChsH2"/>
    <property type="match status" value="1"/>
</dbReference>
<dbReference type="InterPro" id="IPR012340">
    <property type="entry name" value="NA-bd_OB-fold"/>
</dbReference>
<gene>
    <name evidence="3" type="ORF">EIK79_17450</name>
</gene>
<dbReference type="Proteomes" id="UP000282322">
    <property type="component" value="Unassembled WGS sequence"/>
</dbReference>
<dbReference type="PANTHER" id="PTHR34075:SF5">
    <property type="entry name" value="BLR3430 PROTEIN"/>
    <property type="match status" value="1"/>
</dbReference>
<organism evidence="3 4">
    <name type="scientific">Halocatena pleomorpha</name>
    <dbReference type="NCBI Taxonomy" id="1785090"/>
    <lineage>
        <taxon>Archaea</taxon>
        <taxon>Methanobacteriati</taxon>
        <taxon>Methanobacteriota</taxon>
        <taxon>Stenosarchaea group</taxon>
        <taxon>Halobacteria</taxon>
        <taxon>Halobacteriales</taxon>
        <taxon>Natronomonadaceae</taxon>
        <taxon>Halocatena</taxon>
    </lineage>
</organism>
<dbReference type="OrthoDB" id="9573at2157"/>
<dbReference type="Gene3D" id="6.10.30.10">
    <property type="match status" value="1"/>
</dbReference>
<evidence type="ECO:0000313" key="4">
    <source>
        <dbReference type="Proteomes" id="UP000282322"/>
    </source>
</evidence>
<dbReference type="AlphaFoldDB" id="A0A3P3R2K0"/>
<dbReference type="InterPro" id="IPR002878">
    <property type="entry name" value="ChsH2_C"/>
</dbReference>
<evidence type="ECO:0000259" key="1">
    <source>
        <dbReference type="Pfam" id="PF01796"/>
    </source>
</evidence>
<accession>A0A3P3R2K0</accession>
<dbReference type="Pfam" id="PF01796">
    <property type="entry name" value="OB_ChsH2_C"/>
    <property type="match status" value="1"/>
</dbReference>
<protein>
    <recommendedName>
        <fullName evidence="5">DUF35 domain-containing protein</fullName>
    </recommendedName>
</protein>